<keyword evidence="1" id="KW-0472">Membrane</keyword>
<dbReference type="EMBL" id="JRXE01000028">
    <property type="protein sequence ID" value="KOC88047.1"/>
    <property type="molecule type" value="Genomic_DNA"/>
</dbReference>
<sequence length="164" mass="18640">MKTLTLNILAALIITATIYLIWKFSRPTEIVAVHLSQYASYIVVKNFPFTDSGMITWWQENRVLLKEKYGVPELGSEGSESISVWNFGDGYQIEKPDKDSFFPSKDTSYLLCFADMNVKENCIVKDSLMSIGKTRDGVILFRFGNKVYSEKDNGEVVRRKISGS</sequence>
<reference evidence="4 5" key="1">
    <citation type="journal article" date="2015" name="Int. J. Syst. Evol. Microbiol.">
        <title>Erwinia iniecta sp. nov., isolated from Russian wheat aphids (Diuraphis noxia).</title>
        <authorList>
            <person name="Campillo T."/>
            <person name="Luna E."/>
            <person name="Portier P."/>
            <person name="Fischer-Le Saux M."/>
            <person name="Lapitan N."/>
            <person name="Tisserat N.A."/>
            <person name="Leach J.E."/>
        </authorList>
    </citation>
    <scope>NUCLEOTIDE SEQUENCE [LARGE SCALE GENOMIC DNA]</scope>
    <source>
        <strain evidence="2 5">B120</strain>
        <strain evidence="3 4">B149</strain>
    </source>
</reference>
<keyword evidence="1" id="KW-0812">Transmembrane</keyword>
<proteinExistence type="predicted"/>
<keyword evidence="1" id="KW-1133">Transmembrane helix</keyword>
<evidence type="ECO:0000313" key="4">
    <source>
        <dbReference type="Proteomes" id="UP000036851"/>
    </source>
</evidence>
<feature type="transmembrane region" description="Helical" evidence="1">
    <location>
        <begin position="6"/>
        <end position="22"/>
    </location>
</feature>
<organism evidence="2 5">
    <name type="scientific">Winslowiella iniecta</name>
    <dbReference type="NCBI Taxonomy" id="1560201"/>
    <lineage>
        <taxon>Bacteria</taxon>
        <taxon>Pseudomonadati</taxon>
        <taxon>Pseudomonadota</taxon>
        <taxon>Gammaproteobacteria</taxon>
        <taxon>Enterobacterales</taxon>
        <taxon>Erwiniaceae</taxon>
        <taxon>Winslowiella</taxon>
    </lineage>
</organism>
<dbReference type="InterPro" id="IPR010351">
    <property type="entry name" value="DUF943"/>
</dbReference>
<gene>
    <name evidence="2" type="ORF">NG42_17620</name>
    <name evidence="3" type="ORF">NG43_20720</name>
</gene>
<evidence type="ECO:0000313" key="3">
    <source>
        <dbReference type="EMBL" id="KOC88143.1"/>
    </source>
</evidence>
<dbReference type="OrthoDB" id="5873202at2"/>
<dbReference type="RefSeq" id="WP_052901541.1">
    <property type="nucleotide sequence ID" value="NZ_JRXE01000028.1"/>
</dbReference>
<evidence type="ECO:0000313" key="5">
    <source>
        <dbReference type="Proteomes" id="UP000037088"/>
    </source>
</evidence>
<dbReference type="EMBL" id="JRXF01000051">
    <property type="protein sequence ID" value="KOC88143.1"/>
    <property type="molecule type" value="Genomic_DNA"/>
</dbReference>
<dbReference type="AlphaFoldDB" id="A0A0L7SY41"/>
<evidence type="ECO:0000313" key="2">
    <source>
        <dbReference type="EMBL" id="KOC88047.1"/>
    </source>
</evidence>
<evidence type="ECO:0000256" key="1">
    <source>
        <dbReference type="SAM" id="Phobius"/>
    </source>
</evidence>
<dbReference type="Pfam" id="PF06092">
    <property type="entry name" value="DUF943"/>
    <property type="match status" value="1"/>
</dbReference>
<dbReference type="Proteomes" id="UP000036851">
    <property type="component" value="Unassembled WGS sequence"/>
</dbReference>
<dbReference type="PATRIC" id="fig|1560201.3.peg.3729"/>
<comment type="caution">
    <text evidence="2">The sequence shown here is derived from an EMBL/GenBank/DDBJ whole genome shotgun (WGS) entry which is preliminary data.</text>
</comment>
<keyword evidence="5" id="KW-1185">Reference proteome</keyword>
<dbReference type="Proteomes" id="UP000037088">
    <property type="component" value="Unassembled WGS sequence"/>
</dbReference>
<name>A0A0L7SY41_9GAMM</name>
<protein>
    <submittedName>
        <fullName evidence="2">Uncharacterized protein</fullName>
    </submittedName>
</protein>
<accession>A0A0L7SY41</accession>